<evidence type="ECO:0000313" key="2">
    <source>
        <dbReference type="EMBL" id="KAK0392575.1"/>
    </source>
</evidence>
<feature type="region of interest" description="Disordered" evidence="1">
    <location>
        <begin position="507"/>
        <end position="642"/>
    </location>
</feature>
<feature type="region of interest" description="Disordered" evidence="1">
    <location>
        <begin position="229"/>
        <end position="297"/>
    </location>
</feature>
<sequence length="642" mass="69040">MASVSATPVEGGSPPAPSTAPPPPAPTIASASTTNAIPRLPSEPRSVASNTEHRASLPPSQSPAMSQPPSMADRGPTPGSGTQPPKANGEIKAVLSTDEYLELSSVITKSKPEVVRQVVRDYWQRCLTGSDFHIGFILNTTLHHAKPHLLDQAVQDFGAKLASSTKHKWVQHLNTNDVDELADALFQRASDRFLDRALARRFETISGRALVNALARAERLGYDTRDIVEEKDSTKGEHVIPSMHPSTPSAYVQRASSSTQQHPQQPYASEYSDPYQPAAQPLYHAPPPPPPQYPVTHPTAAQLDEVKPFGIVFCDTCGRPCSGPIAVDNHLRKRACSNHVTKLERLGSDTCLHCGVSFSSNGGLLYHMKSDVCGVYPNSVHIKMMELLSDRAKIPFVRARQAVHSTPSSTPTTANYVLPTQSRASPARLGPAEVYASLTPQQQASFDAEMKAAEDMYGGQMREAMALPPVQAEVELAKIRNRLNSRQSNLRKKYGIKLRDRRTRAQIEEDNARIAANSPLPSSSQGVKRPLSTHADSPRKRVPLSEMGGLSGAAASAEMTDPTLNLTPAQPQTQKPSAQAAQATQAAQASTWVPAQASTTQDDVIMIDSDRSVTGTDSTRPSPSAERTTTADASRPASVSAA</sequence>
<dbReference type="PANTHER" id="PTHR48125">
    <property type="entry name" value="LP07818P1"/>
    <property type="match status" value="1"/>
</dbReference>
<accession>A0AA39GS48</accession>
<feature type="compositionally biased region" description="Low complexity" evidence="1">
    <location>
        <begin position="567"/>
        <end position="591"/>
    </location>
</feature>
<gene>
    <name evidence="2" type="ORF">NLU13_2070</name>
</gene>
<dbReference type="EMBL" id="JAPDFR010000001">
    <property type="protein sequence ID" value="KAK0392575.1"/>
    <property type="molecule type" value="Genomic_DNA"/>
</dbReference>
<proteinExistence type="predicted"/>
<name>A0AA39GS48_SARSR</name>
<evidence type="ECO:0000313" key="3">
    <source>
        <dbReference type="Proteomes" id="UP001175261"/>
    </source>
</evidence>
<feature type="compositionally biased region" description="Pro residues" evidence="1">
    <location>
        <begin position="14"/>
        <end position="26"/>
    </location>
</feature>
<feature type="compositionally biased region" description="Polar residues" evidence="1">
    <location>
        <begin position="244"/>
        <end position="267"/>
    </location>
</feature>
<dbReference type="PANTHER" id="PTHR48125:SF12">
    <property type="entry name" value="AT HOOK TRANSCRIPTION FACTOR FAMILY-RELATED"/>
    <property type="match status" value="1"/>
</dbReference>
<feature type="compositionally biased region" description="Basic and acidic residues" evidence="1">
    <location>
        <begin position="229"/>
        <end position="238"/>
    </location>
</feature>
<dbReference type="AlphaFoldDB" id="A0AA39GS48"/>
<evidence type="ECO:0000256" key="1">
    <source>
        <dbReference type="SAM" id="MobiDB-lite"/>
    </source>
</evidence>
<dbReference type="Proteomes" id="UP001175261">
    <property type="component" value="Unassembled WGS sequence"/>
</dbReference>
<reference evidence="2" key="1">
    <citation type="submission" date="2022-10" db="EMBL/GenBank/DDBJ databases">
        <title>Determination and structural analysis of whole genome sequence of Sarocladium strictum F4-1.</title>
        <authorList>
            <person name="Hu L."/>
            <person name="Jiang Y."/>
        </authorList>
    </citation>
    <scope>NUCLEOTIDE SEQUENCE</scope>
    <source>
        <strain evidence="2">F4-1</strain>
    </source>
</reference>
<keyword evidence="3" id="KW-1185">Reference proteome</keyword>
<feature type="compositionally biased region" description="Low complexity" evidence="1">
    <location>
        <begin position="27"/>
        <end position="38"/>
    </location>
</feature>
<organism evidence="2 3">
    <name type="scientific">Sarocladium strictum</name>
    <name type="common">Black bundle disease fungus</name>
    <name type="synonym">Acremonium strictum</name>
    <dbReference type="NCBI Taxonomy" id="5046"/>
    <lineage>
        <taxon>Eukaryota</taxon>
        <taxon>Fungi</taxon>
        <taxon>Dikarya</taxon>
        <taxon>Ascomycota</taxon>
        <taxon>Pezizomycotina</taxon>
        <taxon>Sordariomycetes</taxon>
        <taxon>Hypocreomycetidae</taxon>
        <taxon>Hypocreales</taxon>
        <taxon>Sarocladiaceae</taxon>
        <taxon>Sarocladium</taxon>
    </lineage>
</organism>
<feature type="compositionally biased region" description="Low complexity" evidence="1">
    <location>
        <begin position="56"/>
        <end position="72"/>
    </location>
</feature>
<feature type="compositionally biased region" description="Polar residues" evidence="1">
    <location>
        <begin position="612"/>
        <end position="632"/>
    </location>
</feature>
<feature type="compositionally biased region" description="Low complexity" evidence="1">
    <location>
        <begin position="274"/>
        <end position="283"/>
    </location>
</feature>
<feature type="compositionally biased region" description="Pro residues" evidence="1">
    <location>
        <begin position="284"/>
        <end position="293"/>
    </location>
</feature>
<feature type="region of interest" description="Disordered" evidence="1">
    <location>
        <begin position="1"/>
        <end position="88"/>
    </location>
</feature>
<comment type="caution">
    <text evidence="2">The sequence shown here is derived from an EMBL/GenBank/DDBJ whole genome shotgun (WGS) entry which is preliminary data.</text>
</comment>
<protein>
    <submittedName>
        <fullName evidence="2">Uncharacterized protein</fullName>
    </submittedName>
</protein>